<dbReference type="InterPro" id="IPR032675">
    <property type="entry name" value="LRR_dom_sf"/>
</dbReference>
<comment type="caution">
    <text evidence="1">The sequence shown here is derived from an EMBL/GenBank/DDBJ whole genome shotgun (WGS) entry which is preliminary data.</text>
</comment>
<proteinExistence type="predicted"/>
<dbReference type="Gene3D" id="3.80.10.10">
    <property type="entry name" value="Ribonuclease Inhibitor"/>
    <property type="match status" value="1"/>
</dbReference>
<evidence type="ECO:0000313" key="1">
    <source>
        <dbReference type="EMBL" id="KAK7685022.1"/>
    </source>
</evidence>
<reference evidence="1 2" key="1">
    <citation type="submission" date="2022-09" db="EMBL/GenBank/DDBJ databases">
        <authorList>
            <person name="Palmer J.M."/>
        </authorList>
    </citation>
    <scope>NUCLEOTIDE SEQUENCE [LARGE SCALE GENOMIC DNA]</scope>
    <source>
        <strain evidence="1 2">DSM 7382</strain>
    </source>
</reference>
<dbReference type="SUPFAM" id="SSF52047">
    <property type="entry name" value="RNI-like"/>
    <property type="match status" value="1"/>
</dbReference>
<dbReference type="EMBL" id="JASBNA010000022">
    <property type="protein sequence ID" value="KAK7685022.1"/>
    <property type="molecule type" value="Genomic_DNA"/>
</dbReference>
<dbReference type="Proteomes" id="UP001385951">
    <property type="component" value="Unassembled WGS sequence"/>
</dbReference>
<organism evidence="1 2">
    <name type="scientific">Cerrena zonata</name>
    <dbReference type="NCBI Taxonomy" id="2478898"/>
    <lineage>
        <taxon>Eukaryota</taxon>
        <taxon>Fungi</taxon>
        <taxon>Dikarya</taxon>
        <taxon>Basidiomycota</taxon>
        <taxon>Agaricomycotina</taxon>
        <taxon>Agaricomycetes</taxon>
        <taxon>Polyporales</taxon>
        <taxon>Cerrenaceae</taxon>
        <taxon>Cerrena</taxon>
    </lineage>
</organism>
<gene>
    <name evidence="1" type="ORF">QCA50_011857</name>
</gene>
<sequence length="530" mass="61165">MSFTLPPLKSLLQFGDTRQPPRTCTSDVGYKDFSKILAHETRRTTIPALEMLLPYKKRHCVSNMGNGMRLRTSLPLPHEIHNYILETFWNHKDIECSSPETILACSLTCKVWSNVARRHMFRVIILKSWNQLQRFTSLVIDDKNVIGWVRRVRLCGSLPPFDKTSAGKELPPEWGVRDRWIYYFPYSLAPRIRDKTSITYQPFNIRILELFDFSHISGAVEDCEWFGFWIQHLPWLENVDTLYLKSCEMASNAMVAIGRSLPRLRRVGLTNCDFTSKNHATVTDLSSSPSSILNDEESLKLFSEMCARNGQDVNEVLRDRIPRNGVKYTLMYPAPFIESLYVNNMSSQYMCTDLHSLYGWIMPNYIKHSLRTLDLSAELDLKMTAWFINELGSSPGLQHLRIWFPCDVGLLERFGYCFSKLTNLRSITLHGEKLEGFQVETFLHILSDLNAPGLRQITLAIRHDNRYTAVKELDDCLTHKFKSLEAVTVECVDLEGADLEVARQEIQAIFVQANYRGLLTVQGHTDPFRY</sequence>
<protein>
    <recommendedName>
        <fullName evidence="3">F-box domain-containing protein</fullName>
    </recommendedName>
</protein>
<keyword evidence="2" id="KW-1185">Reference proteome</keyword>
<name>A0AAW0G0G3_9APHY</name>
<dbReference type="AlphaFoldDB" id="A0AAW0G0G3"/>
<accession>A0AAW0G0G3</accession>
<evidence type="ECO:0000313" key="2">
    <source>
        <dbReference type="Proteomes" id="UP001385951"/>
    </source>
</evidence>
<evidence type="ECO:0008006" key="3">
    <source>
        <dbReference type="Google" id="ProtNLM"/>
    </source>
</evidence>